<dbReference type="GO" id="GO:0006072">
    <property type="term" value="P:glycerol-3-phosphate metabolic process"/>
    <property type="evidence" value="ECO:0007669"/>
    <property type="project" value="InterPro"/>
</dbReference>
<dbReference type="InterPro" id="IPR018484">
    <property type="entry name" value="FGGY_N"/>
</dbReference>
<feature type="binding site" evidence="11">
    <location>
        <position position="267"/>
    </location>
    <ligand>
        <name>ADP</name>
        <dbReference type="ChEBI" id="CHEBI:456216"/>
    </ligand>
</feature>
<dbReference type="PROSITE" id="PS00933">
    <property type="entry name" value="FGGY_KINASES_1"/>
    <property type="match status" value="1"/>
</dbReference>
<evidence type="ECO:0000256" key="5">
    <source>
        <dbReference type="ARBA" id="ARBA00022777"/>
    </source>
</evidence>
<feature type="binding site" evidence="11">
    <location>
        <position position="15"/>
    </location>
    <ligand>
        <name>ATP</name>
        <dbReference type="ChEBI" id="CHEBI:30616"/>
    </ligand>
</feature>
<dbReference type="SUPFAM" id="SSF53067">
    <property type="entry name" value="Actin-like ATPase domain"/>
    <property type="match status" value="2"/>
</dbReference>
<keyword evidence="5 11" id="KW-0418">Kinase</keyword>
<evidence type="ECO:0000313" key="15">
    <source>
        <dbReference type="EMBL" id="AQS58863.1"/>
    </source>
</evidence>
<feature type="binding site" evidence="11">
    <location>
        <position position="83"/>
    </location>
    <ligand>
        <name>glycerol</name>
        <dbReference type="ChEBI" id="CHEBI:17754"/>
    </ligand>
</feature>
<keyword evidence="16" id="KW-1185">Reference proteome</keyword>
<dbReference type="FunFam" id="3.30.420.40:FF:000007">
    <property type="entry name" value="Glycerol kinase"/>
    <property type="match status" value="1"/>
</dbReference>
<dbReference type="InterPro" id="IPR005999">
    <property type="entry name" value="Glycerol_kin"/>
</dbReference>
<dbReference type="EMBL" id="CP019698">
    <property type="protein sequence ID" value="AQS58863.1"/>
    <property type="molecule type" value="Genomic_DNA"/>
</dbReference>
<dbReference type="GO" id="GO:0005524">
    <property type="term" value="F:ATP binding"/>
    <property type="evidence" value="ECO:0007669"/>
    <property type="project" value="UniProtKB-UniRule"/>
</dbReference>
<dbReference type="OrthoDB" id="9805576at2"/>
<dbReference type="PROSITE" id="PS00445">
    <property type="entry name" value="FGGY_KINASES_2"/>
    <property type="match status" value="1"/>
</dbReference>
<dbReference type="AlphaFoldDB" id="A0A1S6IVS7"/>
<evidence type="ECO:0000256" key="11">
    <source>
        <dbReference type="HAMAP-Rule" id="MF_00186"/>
    </source>
</evidence>
<evidence type="ECO:0000313" key="16">
    <source>
        <dbReference type="Proteomes" id="UP000189464"/>
    </source>
</evidence>
<dbReference type="PIRSF" id="PIRSF000538">
    <property type="entry name" value="GlpK"/>
    <property type="match status" value="1"/>
</dbReference>
<dbReference type="InterPro" id="IPR043129">
    <property type="entry name" value="ATPase_NBD"/>
</dbReference>
<sequence>MEKKYVLSLDQGTTSCRAILFDRDSNIVGVAQKEFTQIYPKAGWVEHNAEEIWSTQYGVIAEVVAKTDIKPEEIASIGITNQRETTVVWNKNTGKPVYNAIVWQCRRTASICDDIKAKGLAEKFRTKTGLVVDAYFSGTKVKWILDNVEGARELAEKGELLFGTMDTWLIWQLTGGKVHVTDYSNASRTLMYNIRELCWDQELLDILGVPASMLPEVKPSSEVYGYTAAEKFLGHSIPIAGVAGDQQAALFGQACYEPGMAKNTYGTGCFMLMNTGDKLFDSQNGLLTTIAWGIDGKVEYALEGSIFIAGAAIQWLRDGLKVLESAPDSEYFASKVDDTDGVYLVPAFAGLGAPYWDMRARGAIVGLTRGTTKEHIIRAALDSLAYQTKDVLGAMEADSGIKLQALKVDGGAVANNLLMQFQADILGVPVERPQVIETTALGAAYLAGLAVGFWASKEELAKRWKLDRRFENQMDEAKSQKLYKGWKKAVTRAMDWDEEE</sequence>
<feature type="binding site" evidence="11">
    <location>
        <position position="13"/>
    </location>
    <ligand>
        <name>ATP</name>
        <dbReference type="ChEBI" id="CHEBI:30616"/>
    </ligand>
</feature>
<dbReference type="GO" id="GO:0019563">
    <property type="term" value="P:glycerol catabolic process"/>
    <property type="evidence" value="ECO:0007669"/>
    <property type="project" value="UniProtKB-UniRule"/>
</dbReference>
<dbReference type="FunFam" id="3.30.420.40:FF:000008">
    <property type="entry name" value="Glycerol kinase"/>
    <property type="match status" value="1"/>
</dbReference>
<feature type="binding site" evidence="11">
    <location>
        <position position="310"/>
    </location>
    <ligand>
        <name>ADP</name>
        <dbReference type="ChEBI" id="CHEBI:456216"/>
    </ligand>
</feature>
<feature type="binding site" evidence="11">
    <location>
        <position position="314"/>
    </location>
    <ligand>
        <name>ATP</name>
        <dbReference type="ChEBI" id="CHEBI:30616"/>
    </ligand>
</feature>
<accession>A0A1S6IVS7</accession>
<feature type="binding site" evidence="11">
    <location>
        <position position="17"/>
    </location>
    <ligand>
        <name>ADP</name>
        <dbReference type="ChEBI" id="CHEBI:456216"/>
    </ligand>
</feature>
<dbReference type="Gene3D" id="3.30.420.40">
    <property type="match status" value="2"/>
</dbReference>
<dbReference type="GO" id="GO:0004370">
    <property type="term" value="F:glycerol kinase activity"/>
    <property type="evidence" value="ECO:0007669"/>
    <property type="project" value="UniProtKB-UniRule"/>
</dbReference>
<dbReference type="HAMAP" id="MF_00186">
    <property type="entry name" value="Glycerol_kin"/>
    <property type="match status" value="1"/>
</dbReference>
<feature type="binding site" evidence="11">
    <location>
        <position position="135"/>
    </location>
    <ligand>
        <name>glycerol</name>
        <dbReference type="ChEBI" id="CHEBI:17754"/>
    </ligand>
</feature>
<feature type="binding site" evidence="11">
    <location>
        <position position="411"/>
    </location>
    <ligand>
        <name>ATP</name>
        <dbReference type="ChEBI" id="CHEBI:30616"/>
    </ligand>
</feature>
<evidence type="ECO:0000256" key="3">
    <source>
        <dbReference type="ARBA" id="ARBA00022679"/>
    </source>
</evidence>
<gene>
    <name evidence="11" type="primary">glpK</name>
    <name evidence="15" type="ORF">B0537_07050</name>
</gene>
<dbReference type="InterPro" id="IPR000577">
    <property type="entry name" value="Carb_kinase_FGGY"/>
</dbReference>
<dbReference type="EC" id="2.7.1.30" evidence="11"/>
<keyword evidence="4 11" id="KW-0547">Nucleotide-binding</keyword>
<reference evidence="15 16" key="1">
    <citation type="journal article" date="2016" name="Int. J. Syst. Evol. Microbiol.">
        <title>Desulfotomaculum ferrireducens sp. nov., a moderately thermophilic sulfate-reducing and dissimilatory Fe(III)-reducing bacterium isolated from compost.</title>
        <authorList>
            <person name="Yang G."/>
            <person name="Guo J."/>
            <person name="Zhuang L."/>
            <person name="Yuan Y."/>
            <person name="Zhou S."/>
        </authorList>
    </citation>
    <scope>NUCLEOTIDE SEQUENCE [LARGE SCALE GENOMIC DNA]</scope>
    <source>
        <strain evidence="15 16">GSS09</strain>
    </source>
</reference>
<dbReference type="UniPathway" id="UPA00618">
    <property type="reaction ID" value="UER00672"/>
</dbReference>
<comment type="activity regulation">
    <text evidence="11">Activated by phosphorylation and inhibited by fructose 1,6-bisphosphate (FBP).</text>
</comment>
<feature type="binding site" evidence="11">
    <location>
        <position position="310"/>
    </location>
    <ligand>
        <name>ATP</name>
        <dbReference type="ChEBI" id="CHEBI:30616"/>
    </ligand>
</feature>
<evidence type="ECO:0000256" key="7">
    <source>
        <dbReference type="ARBA" id="ARBA00022840"/>
    </source>
</evidence>
<dbReference type="Pfam" id="PF02782">
    <property type="entry name" value="FGGY_C"/>
    <property type="match status" value="1"/>
</dbReference>
<dbReference type="NCBIfam" id="TIGR01311">
    <property type="entry name" value="glycerol_kin"/>
    <property type="match status" value="1"/>
</dbReference>
<dbReference type="GO" id="GO:0005829">
    <property type="term" value="C:cytosol"/>
    <property type="evidence" value="ECO:0007669"/>
    <property type="project" value="TreeGrafter"/>
</dbReference>
<comment type="subunit">
    <text evidence="10 11">Homotetramer and homodimer (in equilibrium).</text>
</comment>
<feature type="binding site" evidence="11">
    <location>
        <position position="415"/>
    </location>
    <ligand>
        <name>ADP</name>
        <dbReference type="ChEBI" id="CHEBI:456216"/>
    </ligand>
</feature>
<evidence type="ECO:0000256" key="10">
    <source>
        <dbReference type="ARBA" id="ARBA00063665"/>
    </source>
</evidence>
<feature type="binding site" evidence="11">
    <location>
        <position position="13"/>
    </location>
    <ligand>
        <name>sn-glycerol 3-phosphate</name>
        <dbReference type="ChEBI" id="CHEBI:57597"/>
    </ligand>
</feature>
<dbReference type="NCBIfam" id="NF000756">
    <property type="entry name" value="PRK00047.1"/>
    <property type="match status" value="1"/>
</dbReference>
<feature type="binding site" evidence="11">
    <location>
        <position position="245"/>
    </location>
    <ligand>
        <name>sn-glycerol 3-phosphate</name>
        <dbReference type="ChEBI" id="CHEBI:57597"/>
    </ligand>
</feature>
<evidence type="ECO:0000259" key="13">
    <source>
        <dbReference type="Pfam" id="PF00370"/>
    </source>
</evidence>
<dbReference type="InterPro" id="IPR018485">
    <property type="entry name" value="FGGY_C"/>
</dbReference>
<proteinExistence type="inferred from homology"/>
<feature type="binding site" evidence="11">
    <location>
        <position position="135"/>
    </location>
    <ligand>
        <name>sn-glycerol 3-phosphate</name>
        <dbReference type="ChEBI" id="CHEBI:57597"/>
    </ligand>
</feature>
<evidence type="ECO:0000256" key="8">
    <source>
        <dbReference type="ARBA" id="ARBA00052101"/>
    </source>
</evidence>
<feature type="binding site" evidence="11">
    <location>
        <position position="246"/>
    </location>
    <ligand>
        <name>glycerol</name>
        <dbReference type="ChEBI" id="CHEBI:17754"/>
    </ligand>
</feature>
<feature type="binding site" evidence="11">
    <location>
        <position position="411"/>
    </location>
    <ligand>
        <name>ADP</name>
        <dbReference type="ChEBI" id="CHEBI:456216"/>
    </ligand>
</feature>
<dbReference type="CDD" id="cd07786">
    <property type="entry name" value="FGGY_EcGK_like"/>
    <property type="match status" value="1"/>
</dbReference>
<comment type="function">
    <text evidence="9 11">Key enzyme in the regulation of glycerol uptake and metabolism. Catalyzes the phosphorylation of glycerol to yield sn-glycerol 3-phosphate.</text>
</comment>
<evidence type="ECO:0000259" key="14">
    <source>
        <dbReference type="Pfam" id="PF02782"/>
    </source>
</evidence>
<keyword evidence="6 11" id="KW-0319">Glycerol metabolism</keyword>
<dbReference type="RefSeq" id="WP_077713889.1">
    <property type="nucleotide sequence ID" value="NZ_CP019698.1"/>
</dbReference>
<dbReference type="Proteomes" id="UP000189464">
    <property type="component" value="Chromosome"/>
</dbReference>
<dbReference type="STRING" id="1833852.B0537_07050"/>
<evidence type="ECO:0000256" key="12">
    <source>
        <dbReference type="RuleBase" id="RU003733"/>
    </source>
</evidence>
<feature type="domain" description="Carbohydrate kinase FGGY C-terminal" evidence="14">
    <location>
        <begin position="262"/>
        <end position="450"/>
    </location>
</feature>
<feature type="binding site" evidence="11">
    <location>
        <position position="245"/>
    </location>
    <ligand>
        <name>glycerol</name>
        <dbReference type="ChEBI" id="CHEBI:17754"/>
    </ligand>
</feature>
<feature type="binding site" evidence="11">
    <location>
        <position position="267"/>
    </location>
    <ligand>
        <name>ATP</name>
        <dbReference type="ChEBI" id="CHEBI:30616"/>
    </ligand>
</feature>
<keyword evidence="3 11" id="KW-0808">Transferase</keyword>
<organism evidence="15 16">
    <name type="scientific">Desulforamulus ferrireducens</name>
    <dbReference type="NCBI Taxonomy" id="1833852"/>
    <lineage>
        <taxon>Bacteria</taxon>
        <taxon>Bacillati</taxon>
        <taxon>Bacillota</taxon>
        <taxon>Clostridia</taxon>
        <taxon>Eubacteriales</taxon>
        <taxon>Peptococcaceae</taxon>
        <taxon>Desulforamulus</taxon>
    </lineage>
</organism>
<dbReference type="Pfam" id="PF00370">
    <property type="entry name" value="FGGY_N"/>
    <property type="match status" value="1"/>
</dbReference>
<feature type="binding site" evidence="11">
    <location>
        <position position="84"/>
    </location>
    <ligand>
        <name>sn-glycerol 3-phosphate</name>
        <dbReference type="ChEBI" id="CHEBI:57597"/>
    </ligand>
</feature>
<evidence type="ECO:0000256" key="4">
    <source>
        <dbReference type="ARBA" id="ARBA00022741"/>
    </source>
</evidence>
<evidence type="ECO:0000256" key="1">
    <source>
        <dbReference type="ARBA" id="ARBA00005190"/>
    </source>
</evidence>
<comment type="catalytic activity">
    <reaction evidence="8 11">
        <text>glycerol + ATP = sn-glycerol 3-phosphate + ADP + H(+)</text>
        <dbReference type="Rhea" id="RHEA:21644"/>
        <dbReference type="ChEBI" id="CHEBI:15378"/>
        <dbReference type="ChEBI" id="CHEBI:17754"/>
        <dbReference type="ChEBI" id="CHEBI:30616"/>
        <dbReference type="ChEBI" id="CHEBI:57597"/>
        <dbReference type="ChEBI" id="CHEBI:456216"/>
        <dbReference type="EC" id="2.7.1.30"/>
    </reaction>
</comment>
<feature type="binding site" evidence="11">
    <location>
        <position position="14"/>
    </location>
    <ligand>
        <name>ATP</name>
        <dbReference type="ChEBI" id="CHEBI:30616"/>
    </ligand>
</feature>
<evidence type="ECO:0000256" key="2">
    <source>
        <dbReference type="ARBA" id="ARBA00009156"/>
    </source>
</evidence>
<evidence type="ECO:0000256" key="6">
    <source>
        <dbReference type="ARBA" id="ARBA00022798"/>
    </source>
</evidence>
<protein>
    <recommendedName>
        <fullName evidence="11">Glycerol kinase</fullName>
        <ecNumber evidence="11">2.7.1.30</ecNumber>
    </recommendedName>
    <alternativeName>
        <fullName evidence="11">ATP:glycerol 3-phosphotransferase</fullName>
    </alternativeName>
    <alternativeName>
        <fullName evidence="11">Glycerokinase</fullName>
        <shortName evidence="11">GK</shortName>
    </alternativeName>
</protein>
<feature type="binding site" evidence="11">
    <location>
        <position position="13"/>
    </location>
    <ligand>
        <name>ADP</name>
        <dbReference type="ChEBI" id="CHEBI:456216"/>
    </ligand>
</feature>
<feature type="domain" description="Carbohydrate kinase FGGY N-terminal" evidence="13">
    <location>
        <begin position="5"/>
        <end position="252"/>
    </location>
</feature>
<dbReference type="PANTHER" id="PTHR10196:SF69">
    <property type="entry name" value="GLYCEROL KINASE"/>
    <property type="match status" value="1"/>
</dbReference>
<feature type="binding site" evidence="11">
    <location>
        <position position="84"/>
    </location>
    <ligand>
        <name>glycerol</name>
        <dbReference type="ChEBI" id="CHEBI:17754"/>
    </ligand>
</feature>
<dbReference type="PANTHER" id="PTHR10196">
    <property type="entry name" value="SUGAR KINASE"/>
    <property type="match status" value="1"/>
</dbReference>
<comment type="similarity">
    <text evidence="2 11 12">Belongs to the FGGY kinase family.</text>
</comment>
<dbReference type="InterPro" id="IPR018483">
    <property type="entry name" value="Carb_kinase_FGGY_CS"/>
</dbReference>
<feature type="binding site" evidence="11">
    <location>
        <position position="83"/>
    </location>
    <ligand>
        <name>sn-glycerol 3-phosphate</name>
        <dbReference type="ChEBI" id="CHEBI:57597"/>
    </ligand>
</feature>
<name>A0A1S6IVS7_9FIRM</name>
<keyword evidence="7 11" id="KW-0067">ATP-binding</keyword>
<comment type="pathway">
    <text evidence="1 11">Polyol metabolism; glycerol degradation via glycerol kinase pathway; sn-glycerol 3-phosphate from glycerol: step 1/1.</text>
</comment>
<evidence type="ECO:0000256" key="9">
    <source>
        <dbReference type="ARBA" id="ARBA00054633"/>
    </source>
</evidence>
<dbReference type="KEGG" id="dfg:B0537_07050"/>